<dbReference type="FunFam" id="3.40.605.10:FF:000007">
    <property type="entry name" value="NAD/NADP-dependent betaine aldehyde dehydrogenase"/>
    <property type="match status" value="1"/>
</dbReference>
<dbReference type="Pfam" id="PF00171">
    <property type="entry name" value="Aldedh"/>
    <property type="match status" value="1"/>
</dbReference>
<gene>
    <name evidence="9" type="ORF">RAMLITH_12570</name>
</gene>
<dbReference type="InterPro" id="IPR016162">
    <property type="entry name" value="Ald_DH_N"/>
</dbReference>
<keyword evidence="3" id="KW-0560">Oxidoreductase</keyword>
<dbReference type="Proteomes" id="UP000521868">
    <property type="component" value="Unassembled WGS sequence"/>
</dbReference>
<name>A0A7X6DGD1_9BURK</name>
<dbReference type="GO" id="GO:0009450">
    <property type="term" value="P:gamma-aminobutyric acid catabolic process"/>
    <property type="evidence" value="ECO:0007669"/>
    <property type="project" value="TreeGrafter"/>
</dbReference>
<evidence type="ECO:0000256" key="4">
    <source>
        <dbReference type="ARBA" id="ARBA00051407"/>
    </source>
</evidence>
<dbReference type="AlphaFoldDB" id="A0A7X6DGD1"/>
<sequence length="481" mass="51177">MYRGWGLFIGGAWRAAEDGGAREVIDPATEEILGWIPVASRADLDAALASARQGLETWRRASPWERAAVLRKAADLIRAREQDIGRLMSQETGKPLVQACGETRDAADQFEWYAGETQRIYGQTIEARVPEVRMQIRWEPVGVVAAFSAWNFPALLPSRKIAAALAAGCSIIVKPASEAAGSAMAVVQALADAGCPAGVVNLVTGDSRFISEYLVRSPAVAKISLTGSTAVGRQLLHLAADGIKRVSMELGGHAPVLVFEDADVDHAAEQCARFKYRNAGQVCASPSRFYVHESIYPRFCEQFAAVANSLKVGPGLDPETHMGPLANRRGLENTQRLVADAVERGSRLIAGGGRPAHIAGGKGYYFAPTALADVPDQALIMREEPFGPVAPIAAFATFDEAIAKANSTGYGLASYLFSRSLKTATLASEAIRAGMVGVNELAIASAEMPFGGVGDSGMGREGGPLGIRDYLEAKFVKTRLF</sequence>
<dbReference type="PANTHER" id="PTHR43353:SF5">
    <property type="entry name" value="SUCCINATE-SEMIALDEHYDE DEHYDROGENASE, MITOCHONDRIAL"/>
    <property type="match status" value="1"/>
</dbReference>
<comment type="subunit">
    <text evidence="2">Homodimer.</text>
</comment>
<comment type="caution">
    <text evidence="9">The sequence shown here is derived from an EMBL/GenBank/DDBJ whole genome shotgun (WGS) entry which is preliminary data.</text>
</comment>
<evidence type="ECO:0000259" key="8">
    <source>
        <dbReference type="Pfam" id="PF00171"/>
    </source>
</evidence>
<dbReference type="Gene3D" id="3.40.605.10">
    <property type="entry name" value="Aldehyde Dehydrogenase, Chain A, domain 1"/>
    <property type="match status" value="1"/>
</dbReference>
<evidence type="ECO:0000256" key="5">
    <source>
        <dbReference type="ARBA" id="ARBA00056807"/>
    </source>
</evidence>
<dbReference type="InterPro" id="IPR015590">
    <property type="entry name" value="Aldehyde_DH_dom"/>
</dbReference>
<evidence type="ECO:0000313" key="9">
    <source>
        <dbReference type="EMBL" id="NKE66660.1"/>
    </source>
</evidence>
<dbReference type="Gene3D" id="3.40.309.10">
    <property type="entry name" value="Aldehyde Dehydrogenase, Chain A, domain 2"/>
    <property type="match status" value="1"/>
</dbReference>
<feature type="domain" description="Aldehyde dehydrogenase" evidence="8">
    <location>
        <begin position="13"/>
        <end position="476"/>
    </location>
</feature>
<dbReference type="EMBL" id="VTOX01000004">
    <property type="protein sequence ID" value="NKE66660.1"/>
    <property type="molecule type" value="Genomic_DNA"/>
</dbReference>
<dbReference type="SUPFAM" id="SSF53720">
    <property type="entry name" value="ALDH-like"/>
    <property type="match status" value="1"/>
</dbReference>
<keyword evidence="10" id="KW-1185">Reference proteome</keyword>
<dbReference type="FunFam" id="3.40.309.10:FF:000009">
    <property type="entry name" value="Aldehyde dehydrogenase A"/>
    <property type="match status" value="1"/>
</dbReference>
<accession>A0A7X6DGD1</accession>
<dbReference type="CDD" id="cd07103">
    <property type="entry name" value="ALDH_F5_SSADH_GabD"/>
    <property type="match status" value="1"/>
</dbReference>
<dbReference type="InterPro" id="IPR050740">
    <property type="entry name" value="Aldehyde_DH_Superfamily"/>
</dbReference>
<comment type="function">
    <text evidence="5">Involved in the toluene-4-sulfonate degradation pathway. Does not discriminate between the sulfonate and the carboxyl substituents and can also be involved in the p-toluenecarboxylate degradation pathway.</text>
</comment>
<protein>
    <recommendedName>
        <fullName evidence="6">4-(hydroxymethyl)benzenesulfonate dehydrogenase</fullName>
        <ecNumber evidence="6">1.1.1.257</ecNumber>
    </recommendedName>
    <alternativeName>
        <fullName evidence="7">Toluenesulfonate aldehyde dehydrogenase TsaD</fullName>
    </alternativeName>
</protein>
<evidence type="ECO:0000256" key="1">
    <source>
        <dbReference type="ARBA" id="ARBA00009986"/>
    </source>
</evidence>
<proteinExistence type="inferred from homology"/>
<dbReference type="InterPro" id="IPR016163">
    <property type="entry name" value="Ald_DH_C"/>
</dbReference>
<evidence type="ECO:0000313" key="10">
    <source>
        <dbReference type="Proteomes" id="UP000521868"/>
    </source>
</evidence>
<dbReference type="GO" id="GO:0018462">
    <property type="term" value="F:4-(hydroxymethyl)benzenesulfonate dehydrogenase activity"/>
    <property type="evidence" value="ECO:0007669"/>
    <property type="project" value="UniProtKB-EC"/>
</dbReference>
<dbReference type="InterPro" id="IPR016161">
    <property type="entry name" value="Ald_DH/histidinol_DH"/>
</dbReference>
<dbReference type="EC" id="1.1.1.257" evidence="6"/>
<reference evidence="9 10" key="1">
    <citation type="journal article" date="2020" name="Nature">
        <title>Bacterial chemolithoautotrophy via manganese oxidation.</title>
        <authorList>
            <person name="Yu H."/>
            <person name="Leadbetter J.R."/>
        </authorList>
    </citation>
    <scope>NUCLEOTIDE SEQUENCE [LARGE SCALE GENOMIC DNA]</scope>
    <source>
        <strain evidence="9 10">RBP-1</strain>
    </source>
</reference>
<evidence type="ECO:0000256" key="7">
    <source>
        <dbReference type="ARBA" id="ARBA00079883"/>
    </source>
</evidence>
<comment type="catalytic activity">
    <reaction evidence="4">
        <text>4-(hydroxymethyl)benzenesulfonate + NAD(+) = 4-formylbenzenesulfonate + NADH + H(+)</text>
        <dbReference type="Rhea" id="RHEA:24412"/>
        <dbReference type="ChEBI" id="CHEBI:11944"/>
        <dbReference type="ChEBI" id="CHEBI:11987"/>
        <dbReference type="ChEBI" id="CHEBI:15378"/>
        <dbReference type="ChEBI" id="CHEBI:57540"/>
        <dbReference type="ChEBI" id="CHEBI:57945"/>
        <dbReference type="EC" id="1.1.1.257"/>
    </reaction>
</comment>
<dbReference type="PANTHER" id="PTHR43353">
    <property type="entry name" value="SUCCINATE-SEMIALDEHYDE DEHYDROGENASE, MITOCHONDRIAL"/>
    <property type="match status" value="1"/>
</dbReference>
<evidence type="ECO:0000256" key="2">
    <source>
        <dbReference type="ARBA" id="ARBA00011738"/>
    </source>
</evidence>
<dbReference type="RefSeq" id="WP_168108123.1">
    <property type="nucleotide sequence ID" value="NZ_VTOX01000004.1"/>
</dbReference>
<organism evidence="9 10">
    <name type="scientific">Ramlibacter lithotrophicus</name>
    <dbReference type="NCBI Taxonomy" id="2606681"/>
    <lineage>
        <taxon>Bacteria</taxon>
        <taxon>Pseudomonadati</taxon>
        <taxon>Pseudomonadota</taxon>
        <taxon>Betaproteobacteria</taxon>
        <taxon>Burkholderiales</taxon>
        <taxon>Comamonadaceae</taxon>
        <taxon>Ramlibacter</taxon>
    </lineage>
</organism>
<evidence type="ECO:0000256" key="3">
    <source>
        <dbReference type="ARBA" id="ARBA00023002"/>
    </source>
</evidence>
<comment type="similarity">
    <text evidence="1">Belongs to the aldehyde dehydrogenase family.</text>
</comment>
<dbReference type="GO" id="GO:0004777">
    <property type="term" value="F:succinate-semialdehyde dehydrogenase (NAD+) activity"/>
    <property type="evidence" value="ECO:0007669"/>
    <property type="project" value="TreeGrafter"/>
</dbReference>
<evidence type="ECO:0000256" key="6">
    <source>
        <dbReference type="ARBA" id="ARBA00066857"/>
    </source>
</evidence>